<proteinExistence type="predicted"/>
<evidence type="ECO:0000313" key="1">
    <source>
        <dbReference type="EMBL" id="KAI6090891.1"/>
    </source>
</evidence>
<dbReference type="Proteomes" id="UP001497680">
    <property type="component" value="Unassembled WGS sequence"/>
</dbReference>
<name>A0ACC0DEU5_9PEZI</name>
<dbReference type="EMBL" id="MU394289">
    <property type="protein sequence ID" value="KAI6090891.1"/>
    <property type="molecule type" value="Genomic_DNA"/>
</dbReference>
<sequence length="247" mass="27477">MFDTTMYRSTEYTAQGIRRKLANFFSSDLLGTASDHGSYRQPASPAVRVSMETPSRPLIGAWLHSFAPIVRCQLYGPSRPSFSLYCVARLRSGTPRGVTHDSRLCSSIRIGRSDDYYLTYTMHGSKTTRILSSWACGRQYQTVLCDTFKCKISHEFAHVVGGYRSDPRILVNLRDGILGEGIPDFLVETTPGTPLGGILWKISISLFCSSSPLKLDPSPVRLELGRPLCHLIPTLDLTRLSINKSLL</sequence>
<organism evidence="1 2">
    <name type="scientific">Hypoxylon rubiginosum</name>
    <dbReference type="NCBI Taxonomy" id="110542"/>
    <lineage>
        <taxon>Eukaryota</taxon>
        <taxon>Fungi</taxon>
        <taxon>Dikarya</taxon>
        <taxon>Ascomycota</taxon>
        <taxon>Pezizomycotina</taxon>
        <taxon>Sordariomycetes</taxon>
        <taxon>Xylariomycetidae</taxon>
        <taxon>Xylariales</taxon>
        <taxon>Hypoxylaceae</taxon>
        <taxon>Hypoxylon</taxon>
    </lineage>
</organism>
<protein>
    <submittedName>
        <fullName evidence="1">Uncharacterized protein</fullName>
    </submittedName>
</protein>
<accession>A0ACC0DEU5</accession>
<reference evidence="1 2" key="1">
    <citation type="journal article" date="2022" name="New Phytol.">
        <title>Ecological generalism drives hyperdiversity of secondary metabolite gene clusters in xylarialean endophytes.</title>
        <authorList>
            <person name="Franco M.E.E."/>
            <person name="Wisecaver J.H."/>
            <person name="Arnold A.E."/>
            <person name="Ju Y.M."/>
            <person name="Slot J.C."/>
            <person name="Ahrendt S."/>
            <person name="Moore L.P."/>
            <person name="Eastman K.E."/>
            <person name="Scott K."/>
            <person name="Konkel Z."/>
            <person name="Mondo S.J."/>
            <person name="Kuo A."/>
            <person name="Hayes R.D."/>
            <person name="Haridas S."/>
            <person name="Andreopoulos B."/>
            <person name="Riley R."/>
            <person name="LaButti K."/>
            <person name="Pangilinan J."/>
            <person name="Lipzen A."/>
            <person name="Amirebrahimi M."/>
            <person name="Yan J."/>
            <person name="Adam C."/>
            <person name="Keymanesh K."/>
            <person name="Ng V."/>
            <person name="Louie K."/>
            <person name="Northen T."/>
            <person name="Drula E."/>
            <person name="Henrissat B."/>
            <person name="Hsieh H.M."/>
            <person name="Youens-Clark K."/>
            <person name="Lutzoni F."/>
            <person name="Miadlikowska J."/>
            <person name="Eastwood D.C."/>
            <person name="Hamelin R.C."/>
            <person name="Grigoriev I.V."/>
            <person name="U'Ren J.M."/>
        </authorList>
    </citation>
    <scope>NUCLEOTIDE SEQUENCE [LARGE SCALE GENOMIC DNA]</scope>
    <source>
        <strain evidence="1 2">ER1909</strain>
    </source>
</reference>
<gene>
    <name evidence="1" type="ORF">F4821DRAFT_12276</name>
</gene>
<comment type="caution">
    <text evidence="1">The sequence shown here is derived from an EMBL/GenBank/DDBJ whole genome shotgun (WGS) entry which is preliminary data.</text>
</comment>
<evidence type="ECO:0000313" key="2">
    <source>
        <dbReference type="Proteomes" id="UP001497680"/>
    </source>
</evidence>
<keyword evidence="2" id="KW-1185">Reference proteome</keyword>